<evidence type="ECO:0000313" key="12">
    <source>
        <dbReference type="EMBL" id="MCA9755022.1"/>
    </source>
</evidence>
<dbReference type="GO" id="GO:0005840">
    <property type="term" value="C:ribosome"/>
    <property type="evidence" value="ECO:0007669"/>
    <property type="project" value="UniProtKB-KW"/>
</dbReference>
<keyword evidence="12" id="KW-0689">Ribosomal protein</keyword>
<dbReference type="InterPro" id="IPR007197">
    <property type="entry name" value="rSAM"/>
</dbReference>
<feature type="domain" description="MTTase N-terminal" evidence="10">
    <location>
        <begin position="8"/>
        <end position="124"/>
    </location>
</feature>
<evidence type="ECO:0000259" key="10">
    <source>
        <dbReference type="PROSITE" id="PS51449"/>
    </source>
</evidence>
<dbReference type="InterPro" id="IPR012340">
    <property type="entry name" value="NA-bd_OB-fold"/>
</dbReference>
<gene>
    <name evidence="8 12" type="primary">rimO</name>
    <name evidence="12" type="ORF">KDA27_04405</name>
</gene>
<accession>A0A956NA55</accession>
<feature type="domain" description="Radical SAM core" evidence="11">
    <location>
        <begin position="149"/>
        <end position="379"/>
    </location>
</feature>
<dbReference type="Gene3D" id="2.40.50.140">
    <property type="entry name" value="Nucleic acid-binding proteins"/>
    <property type="match status" value="1"/>
</dbReference>
<evidence type="ECO:0000259" key="11">
    <source>
        <dbReference type="PROSITE" id="PS51918"/>
    </source>
</evidence>
<dbReference type="CDD" id="cd01335">
    <property type="entry name" value="Radical_SAM"/>
    <property type="match status" value="1"/>
</dbReference>
<feature type="binding site" evidence="8">
    <location>
        <position position="167"/>
    </location>
    <ligand>
        <name>[4Fe-4S] cluster</name>
        <dbReference type="ChEBI" id="CHEBI:49883"/>
        <label>2</label>
        <note>4Fe-4S-S-AdoMet</note>
    </ligand>
</feature>
<evidence type="ECO:0000256" key="8">
    <source>
        <dbReference type="HAMAP-Rule" id="MF_01865"/>
    </source>
</evidence>
<dbReference type="SFLD" id="SFLDG01061">
    <property type="entry name" value="methylthiotransferase"/>
    <property type="match status" value="1"/>
</dbReference>
<dbReference type="Proteomes" id="UP000739538">
    <property type="component" value="Unassembled WGS sequence"/>
</dbReference>
<comment type="subcellular location">
    <subcellularLocation>
        <location evidence="8">Cytoplasm</location>
    </subcellularLocation>
</comment>
<dbReference type="SUPFAM" id="SSF102114">
    <property type="entry name" value="Radical SAM enzymes"/>
    <property type="match status" value="1"/>
</dbReference>
<proteinExistence type="inferred from homology"/>
<dbReference type="EC" id="2.8.4.4" evidence="8"/>
<dbReference type="InterPro" id="IPR058240">
    <property type="entry name" value="rSAM_sf"/>
</dbReference>
<feature type="binding site" evidence="8">
    <location>
        <position position="170"/>
    </location>
    <ligand>
        <name>[4Fe-4S] cluster</name>
        <dbReference type="ChEBI" id="CHEBI:49883"/>
        <label>2</label>
        <note>4Fe-4S-S-AdoMet</note>
    </ligand>
</feature>
<reference evidence="12" key="1">
    <citation type="submission" date="2020-04" db="EMBL/GenBank/DDBJ databases">
        <authorList>
            <person name="Zhang T."/>
        </authorList>
    </citation>
    <scope>NUCLEOTIDE SEQUENCE</scope>
    <source>
        <strain evidence="12">HKST-UBA02</strain>
    </source>
</reference>
<evidence type="ECO:0000256" key="3">
    <source>
        <dbReference type="ARBA" id="ARBA00022679"/>
    </source>
</evidence>
<evidence type="ECO:0000313" key="13">
    <source>
        <dbReference type="Proteomes" id="UP000739538"/>
    </source>
</evidence>
<dbReference type="InterPro" id="IPR038135">
    <property type="entry name" value="Methylthiotransferase_N_sf"/>
</dbReference>
<organism evidence="12 13">
    <name type="scientific">Eiseniibacteriota bacterium</name>
    <dbReference type="NCBI Taxonomy" id="2212470"/>
    <lineage>
        <taxon>Bacteria</taxon>
        <taxon>Candidatus Eiseniibacteriota</taxon>
    </lineage>
</organism>
<evidence type="ECO:0000256" key="4">
    <source>
        <dbReference type="ARBA" id="ARBA00022691"/>
    </source>
</evidence>
<dbReference type="Gene3D" id="3.80.30.20">
    <property type="entry name" value="tm_1862 like domain"/>
    <property type="match status" value="1"/>
</dbReference>
<dbReference type="PROSITE" id="PS51918">
    <property type="entry name" value="RADICAL_SAM"/>
    <property type="match status" value="1"/>
</dbReference>
<dbReference type="Pfam" id="PF00919">
    <property type="entry name" value="UPF0004"/>
    <property type="match status" value="1"/>
</dbReference>
<dbReference type="HAMAP" id="MF_01865">
    <property type="entry name" value="MTTase_RimO"/>
    <property type="match status" value="1"/>
</dbReference>
<feature type="domain" description="TRAM" evidence="9">
    <location>
        <begin position="382"/>
        <end position="456"/>
    </location>
</feature>
<comment type="similarity">
    <text evidence="8">Belongs to the methylthiotransferase family. RimO subfamily.</text>
</comment>
<evidence type="ECO:0000256" key="2">
    <source>
        <dbReference type="ARBA" id="ARBA00022490"/>
    </source>
</evidence>
<dbReference type="NCBIfam" id="TIGR01125">
    <property type="entry name" value="30S ribosomal protein S12 methylthiotransferase RimO"/>
    <property type="match status" value="1"/>
</dbReference>
<keyword evidence="4 8" id="KW-0949">S-adenosyl-L-methionine</keyword>
<dbReference type="InterPro" id="IPR023404">
    <property type="entry name" value="rSAM_horseshoe"/>
</dbReference>
<sequence length="467" mass="51802">MKGSLRTDSISVVTLGCPKNLVDSESILGRLHRAGYSVSPDVEDASLVVVNTCAFLTASQQESIDTILEVAELKKQGRLKRLIVSGCLAERHGDAILDEIEEIDYLLGPGTYDAVVDVADGLLYGDLARGSRVGHLDRDPFDWEPRVVSGHAHAAYVKISEGCNNTCTFCIIPKLRGKHRSRPIEDIVHEVERLAQAGVKEITIVAQDTTSYGLDLYREFALPKLLRAIDQVQGIEWVRLLYTYPRYWTDDLLACFGELRTLVPYVDMPIQHASDTVLKRMRRGSGWQATRELLEKIRNAAPGMSLRSTVITGFPGETDAEFEELLSFLRDFEFDNLGAFAYSTEDGTPAGEMAEQVDEELREERRARVLTQQRAISLRRNRRQIGRTLRVLVDSIDETRPVAWARHTGQALEIDGQVFVKVSGAGPKSPGVQRGEFVDVRIVGAGPYDLVATPEAAVAAIPKEIEV</sequence>
<dbReference type="Gene3D" id="3.40.50.12160">
    <property type="entry name" value="Methylthiotransferase, N-terminal domain"/>
    <property type="match status" value="1"/>
</dbReference>
<dbReference type="FunFam" id="3.80.30.20:FF:000001">
    <property type="entry name" value="tRNA-2-methylthio-N(6)-dimethylallyladenosine synthase 2"/>
    <property type="match status" value="1"/>
</dbReference>
<evidence type="ECO:0000259" key="9">
    <source>
        <dbReference type="PROSITE" id="PS50926"/>
    </source>
</evidence>
<comment type="cofactor">
    <cofactor evidence="8">
        <name>[4Fe-4S] cluster</name>
        <dbReference type="ChEBI" id="CHEBI:49883"/>
    </cofactor>
    <text evidence="8">Binds 2 [4Fe-4S] clusters. One cluster is coordinated with 3 cysteines and an exchangeable S-adenosyl-L-methionine.</text>
</comment>
<evidence type="ECO:0000256" key="6">
    <source>
        <dbReference type="ARBA" id="ARBA00023004"/>
    </source>
</evidence>
<keyword evidence="7 8" id="KW-0411">Iron-sulfur</keyword>
<dbReference type="EMBL" id="JAGQHS010000014">
    <property type="protein sequence ID" value="MCA9755022.1"/>
    <property type="molecule type" value="Genomic_DNA"/>
</dbReference>
<comment type="catalytic activity">
    <reaction evidence="8">
        <text>L-aspartate(89)-[ribosomal protein uS12]-hydrogen + (sulfur carrier)-SH + AH2 + 2 S-adenosyl-L-methionine = 3-methylsulfanyl-L-aspartate(89)-[ribosomal protein uS12]-hydrogen + (sulfur carrier)-H + 5'-deoxyadenosine + L-methionine + A + S-adenosyl-L-homocysteine + 2 H(+)</text>
        <dbReference type="Rhea" id="RHEA:37087"/>
        <dbReference type="Rhea" id="RHEA-COMP:10460"/>
        <dbReference type="Rhea" id="RHEA-COMP:10461"/>
        <dbReference type="Rhea" id="RHEA-COMP:14737"/>
        <dbReference type="Rhea" id="RHEA-COMP:14739"/>
        <dbReference type="ChEBI" id="CHEBI:13193"/>
        <dbReference type="ChEBI" id="CHEBI:15378"/>
        <dbReference type="ChEBI" id="CHEBI:17319"/>
        <dbReference type="ChEBI" id="CHEBI:17499"/>
        <dbReference type="ChEBI" id="CHEBI:29917"/>
        <dbReference type="ChEBI" id="CHEBI:29961"/>
        <dbReference type="ChEBI" id="CHEBI:57844"/>
        <dbReference type="ChEBI" id="CHEBI:57856"/>
        <dbReference type="ChEBI" id="CHEBI:59789"/>
        <dbReference type="ChEBI" id="CHEBI:64428"/>
        <dbReference type="ChEBI" id="CHEBI:73599"/>
        <dbReference type="EC" id="2.8.4.4"/>
    </reaction>
</comment>
<keyword evidence="3 8" id="KW-0808">Transferase</keyword>
<dbReference type="InterPro" id="IPR006638">
    <property type="entry name" value="Elp3/MiaA/NifB-like_rSAM"/>
</dbReference>
<dbReference type="PROSITE" id="PS01278">
    <property type="entry name" value="MTTASE_RADICAL"/>
    <property type="match status" value="1"/>
</dbReference>
<dbReference type="GO" id="GO:0035599">
    <property type="term" value="F:aspartic acid methylthiotransferase activity"/>
    <property type="evidence" value="ECO:0007669"/>
    <property type="project" value="TreeGrafter"/>
</dbReference>
<evidence type="ECO:0000256" key="7">
    <source>
        <dbReference type="ARBA" id="ARBA00023014"/>
    </source>
</evidence>
<dbReference type="SMART" id="SM00729">
    <property type="entry name" value="Elp3"/>
    <property type="match status" value="1"/>
</dbReference>
<dbReference type="SFLD" id="SFLDF00274">
    <property type="entry name" value="ribosomal_protein_S12_methylth"/>
    <property type="match status" value="1"/>
</dbReference>
<dbReference type="PANTHER" id="PTHR43837:SF1">
    <property type="entry name" value="RIBOSOMAL PROTEIN US12 METHYLTHIOTRANSFERASE RIMO"/>
    <property type="match status" value="1"/>
</dbReference>
<keyword evidence="1 8" id="KW-0004">4Fe-4S</keyword>
<keyword evidence="6 8" id="KW-0408">Iron</keyword>
<dbReference type="InterPro" id="IPR005840">
    <property type="entry name" value="Ribosomal_uS12_MeSTrfase_RimO"/>
</dbReference>
<dbReference type="GO" id="GO:0103039">
    <property type="term" value="F:protein methylthiotransferase activity"/>
    <property type="evidence" value="ECO:0007669"/>
    <property type="project" value="UniProtKB-EC"/>
</dbReference>
<dbReference type="InterPro" id="IPR005839">
    <property type="entry name" value="Methylthiotransferase"/>
</dbReference>
<feature type="binding site" evidence="8">
    <location>
        <position position="163"/>
    </location>
    <ligand>
        <name>[4Fe-4S] cluster</name>
        <dbReference type="ChEBI" id="CHEBI:49883"/>
        <label>2</label>
        <note>4Fe-4S-S-AdoMet</note>
    </ligand>
</feature>
<dbReference type="GO" id="GO:0006400">
    <property type="term" value="P:tRNA modification"/>
    <property type="evidence" value="ECO:0007669"/>
    <property type="project" value="InterPro"/>
</dbReference>
<feature type="binding site" evidence="8">
    <location>
        <position position="87"/>
    </location>
    <ligand>
        <name>[4Fe-4S] cluster</name>
        <dbReference type="ChEBI" id="CHEBI:49883"/>
        <label>1</label>
    </ligand>
</feature>
<dbReference type="PANTHER" id="PTHR43837">
    <property type="entry name" value="RIBOSOMAL PROTEIN S12 METHYLTHIOTRANSFERASE RIMO"/>
    <property type="match status" value="1"/>
</dbReference>
<dbReference type="InterPro" id="IPR013848">
    <property type="entry name" value="Methylthiotransferase_N"/>
</dbReference>
<name>A0A956NA55_UNCEI</name>
<dbReference type="InterPro" id="IPR020612">
    <property type="entry name" value="Methylthiotransferase_CS"/>
</dbReference>
<feature type="binding site" evidence="8">
    <location>
        <position position="17"/>
    </location>
    <ligand>
        <name>[4Fe-4S] cluster</name>
        <dbReference type="ChEBI" id="CHEBI:49883"/>
        <label>1</label>
    </ligand>
</feature>
<keyword evidence="2 8" id="KW-0963">Cytoplasm</keyword>
<dbReference type="Pfam" id="PF04055">
    <property type="entry name" value="Radical_SAM"/>
    <property type="match status" value="1"/>
</dbReference>
<dbReference type="NCBIfam" id="TIGR00089">
    <property type="entry name" value="MiaB/RimO family radical SAM methylthiotransferase"/>
    <property type="match status" value="1"/>
</dbReference>
<dbReference type="GO" id="GO:0005829">
    <property type="term" value="C:cytosol"/>
    <property type="evidence" value="ECO:0007669"/>
    <property type="project" value="TreeGrafter"/>
</dbReference>
<evidence type="ECO:0000256" key="1">
    <source>
        <dbReference type="ARBA" id="ARBA00022485"/>
    </source>
</evidence>
<feature type="binding site" evidence="8">
    <location>
        <position position="53"/>
    </location>
    <ligand>
        <name>[4Fe-4S] cluster</name>
        <dbReference type="ChEBI" id="CHEBI:49883"/>
        <label>1</label>
    </ligand>
</feature>
<dbReference type="AlphaFoldDB" id="A0A956NA55"/>
<dbReference type="Pfam" id="PF18693">
    <property type="entry name" value="TRAM_2"/>
    <property type="match status" value="1"/>
</dbReference>
<protein>
    <recommendedName>
        <fullName evidence="8">Ribosomal protein uS12 methylthiotransferase RimO</fullName>
        <shortName evidence="8">uS12 MTTase</shortName>
        <shortName evidence="8">uS12 methylthiotransferase</shortName>
        <ecNumber evidence="8">2.8.4.4</ecNumber>
    </recommendedName>
    <alternativeName>
        <fullName evidence="8">Ribosomal protein uS12 (aspartate-C(3))-methylthiotransferase</fullName>
    </alternativeName>
    <alternativeName>
        <fullName evidence="8">Ribosome maturation factor RimO</fullName>
    </alternativeName>
</protein>
<dbReference type="PROSITE" id="PS51449">
    <property type="entry name" value="MTTASE_N"/>
    <property type="match status" value="1"/>
</dbReference>
<comment type="caution">
    <text evidence="12">The sequence shown here is derived from an EMBL/GenBank/DDBJ whole genome shotgun (WGS) entry which is preliminary data.</text>
</comment>
<comment type="function">
    <text evidence="8">Catalyzes the methylthiolation of an aspartic acid residue of ribosomal protein uS12.</text>
</comment>
<evidence type="ECO:0000256" key="5">
    <source>
        <dbReference type="ARBA" id="ARBA00022723"/>
    </source>
</evidence>
<dbReference type="PROSITE" id="PS50926">
    <property type="entry name" value="TRAM"/>
    <property type="match status" value="1"/>
</dbReference>
<dbReference type="GO" id="GO:0051539">
    <property type="term" value="F:4 iron, 4 sulfur cluster binding"/>
    <property type="evidence" value="ECO:0007669"/>
    <property type="project" value="UniProtKB-UniRule"/>
</dbReference>
<reference evidence="12" key="2">
    <citation type="journal article" date="2021" name="Microbiome">
        <title>Successional dynamics and alternative stable states in a saline activated sludge microbial community over 9 years.</title>
        <authorList>
            <person name="Wang Y."/>
            <person name="Ye J."/>
            <person name="Ju F."/>
            <person name="Liu L."/>
            <person name="Boyd J.A."/>
            <person name="Deng Y."/>
            <person name="Parks D.H."/>
            <person name="Jiang X."/>
            <person name="Yin X."/>
            <person name="Woodcroft B.J."/>
            <person name="Tyson G.W."/>
            <person name="Hugenholtz P."/>
            <person name="Polz M.F."/>
            <person name="Zhang T."/>
        </authorList>
    </citation>
    <scope>NUCLEOTIDE SEQUENCE</scope>
    <source>
        <strain evidence="12">HKST-UBA02</strain>
    </source>
</reference>
<keyword evidence="5 8" id="KW-0479">Metal-binding</keyword>
<dbReference type="SFLD" id="SFLDG01082">
    <property type="entry name" value="B12-binding_domain_containing"/>
    <property type="match status" value="1"/>
</dbReference>
<dbReference type="GO" id="GO:0046872">
    <property type="term" value="F:metal ion binding"/>
    <property type="evidence" value="ECO:0007669"/>
    <property type="project" value="UniProtKB-KW"/>
</dbReference>
<dbReference type="InterPro" id="IPR002792">
    <property type="entry name" value="TRAM_dom"/>
</dbReference>
<keyword evidence="12" id="KW-0687">Ribonucleoprotein</keyword>
<dbReference type="SFLD" id="SFLDS00029">
    <property type="entry name" value="Radical_SAM"/>
    <property type="match status" value="1"/>
</dbReference>